<evidence type="ECO:0000256" key="3">
    <source>
        <dbReference type="ARBA" id="ARBA00022741"/>
    </source>
</evidence>
<keyword evidence="1 5" id="KW-0853">WD repeat</keyword>
<dbReference type="Gene3D" id="3.30.200.20">
    <property type="entry name" value="Phosphorylase Kinase, domain 1"/>
    <property type="match status" value="1"/>
</dbReference>
<dbReference type="CDD" id="cd14014">
    <property type="entry name" value="STKc_PknB_like"/>
    <property type="match status" value="1"/>
</dbReference>
<dbReference type="EMBL" id="JAXBLV010000189">
    <property type="protein sequence ID" value="MDY3561219.1"/>
    <property type="molecule type" value="Genomic_DNA"/>
</dbReference>
<evidence type="ECO:0000313" key="9">
    <source>
        <dbReference type="EMBL" id="MDY3561219.1"/>
    </source>
</evidence>
<dbReference type="PRINTS" id="PR00320">
    <property type="entry name" value="GPROTEINBRPT"/>
</dbReference>
<keyword evidence="4 6" id="KW-0067">ATP-binding</keyword>
<dbReference type="SUPFAM" id="SSF101908">
    <property type="entry name" value="Putative isomerase YbhE"/>
    <property type="match status" value="1"/>
</dbReference>
<feature type="repeat" description="WD" evidence="5">
    <location>
        <begin position="618"/>
        <end position="649"/>
    </location>
</feature>
<keyword evidence="9" id="KW-0808">Transferase</keyword>
<feature type="domain" description="Protein kinase" evidence="8">
    <location>
        <begin position="121"/>
        <end position="411"/>
    </location>
</feature>
<dbReference type="SUPFAM" id="SSF50978">
    <property type="entry name" value="WD40 repeat-like"/>
    <property type="match status" value="2"/>
</dbReference>
<keyword evidence="9" id="KW-0723">Serine/threonine-protein kinase</keyword>
<dbReference type="PROSITE" id="PS50011">
    <property type="entry name" value="PROTEIN_KINASE_DOM"/>
    <property type="match status" value="1"/>
</dbReference>
<feature type="repeat" description="WD" evidence="5">
    <location>
        <begin position="1145"/>
        <end position="1179"/>
    </location>
</feature>
<proteinExistence type="predicted"/>
<gene>
    <name evidence="9" type="ORF">R5W23_002481</name>
</gene>
<dbReference type="InterPro" id="IPR017441">
    <property type="entry name" value="Protein_kinase_ATP_BS"/>
</dbReference>
<dbReference type="RefSeq" id="WP_320687666.1">
    <property type="nucleotide sequence ID" value="NZ_JAXBLV010000189.1"/>
</dbReference>
<sequence>MAGGFRCSSGHVWDPPGGTASVCPVCGGTAVLLTADEPSVLVLAGEGGAAPRPTQDRDALTVTFVHPGGADTPDPSFRSLVGFVPPEAGPDTGTVSGPPSSVVPFGRADTVDFTPPQVPGYEILHEVGRGGMGVVYKARQLNLNRVVALKMILSGAHAGATERERFRREAESVAALQHSHIVQIFDIGEANGHPYLALEFVDGGSLAQSLTGAPWEGRRAAELVELLARAVQFAHAAGIVHRDLKPGNILLTQDAGPADDESRAETRAAAGTAAARPCDWRPKVTDFGLAKRLDETQADGGGTRTGAVMGTPSYIAPEQAGGKSRDVGPPADVYALGAILYELLTGRPPFRGETPLDTVLQVLHDDPVQPKRLHAPVPRDLETICLKCLSKQPARRYASAADLAADLRRFLDGEPIRARPLSAWGRGVKWAGRHPSLAVLLATTAVAAVALVAVLSVAYVRVRDAKDAKEHEARAAQDERRRAEAERWRAEELAAKNEEQRNRAVAQAEELKLETQRTRRAAYALQLAQVAILCERDPFRAAALLEDESRCPPDLRDFAWAYLRRLCQRDDRAYLDHGPDDPLRAVAYAPDGALVATAGDAGSVRVWDPRHGHTWVTFAGHAGAVHGLAFSPDGTTLASAGADGTVRLWLLPLDVIATAKRVAGVFPNWVPPLAGRFVGVPELQAAAVLRAGPKGVNCVAFAPDGRTLVSGGDDGLLRWWDLSGWRPAASDLAALGGPGARAVALARAAAAPDARPVWEQKKLGAHAGGVLCVAFARNGSYLVSGGADHLARVLSADGTKSVRTLPAHADAVRAVAVSPDGRTVATVNNGLSPHVRLFDTQAWRDRRLFGHTATIYALAFSDDGRQLASSGFDKTVRLWDAEDGGERGQLVGHSQQINAVAFSPDRRAVVSAGMDGAAVVWQTGTRAHEPDDVLRLARDAGGKPAQALSAFALNRMGSALVAVDDLGRVRVAAVDYTPPGRPPAPAGPMWLTPLPYWSGAARPTARAATASADGRTFAVATKDELLIWQPPPPGPRPARGGVTPVSVRTAHPVHTLGIDPAGRWLVTLDPTGVRKYDLRAIRAASTRPGVLPGGDLVMPAADARELAFHPSRDWLAVGVGGGVRVVTLGGAILADQPSAHGAARVEALGFDSSGTRLATGDSAGLIRLWEVDDGGRLAADRYLTGHGGAVHALAFNPNGRTLASGSDDRTVILWDPVAGRERLALTGHADRVLQVAFTADGGALVSVSRDGAVKRWRADVRSAAPNLALPPALPRM</sequence>
<dbReference type="Proteomes" id="UP001272242">
    <property type="component" value="Unassembled WGS sequence"/>
</dbReference>
<dbReference type="PROSITE" id="PS00108">
    <property type="entry name" value="PROTEIN_KINASE_ST"/>
    <property type="match status" value="1"/>
</dbReference>
<dbReference type="SUPFAM" id="SSF56112">
    <property type="entry name" value="Protein kinase-like (PK-like)"/>
    <property type="match status" value="1"/>
</dbReference>
<comment type="caution">
    <text evidence="9">The sequence shown here is derived from an EMBL/GenBank/DDBJ whole genome shotgun (WGS) entry which is preliminary data.</text>
</comment>
<dbReference type="InterPro" id="IPR036322">
    <property type="entry name" value="WD40_repeat_dom_sf"/>
</dbReference>
<dbReference type="Pfam" id="PF00400">
    <property type="entry name" value="WD40"/>
    <property type="match status" value="10"/>
</dbReference>
<dbReference type="Gene3D" id="1.10.510.10">
    <property type="entry name" value="Transferase(Phosphotransferase) domain 1"/>
    <property type="match status" value="1"/>
</dbReference>
<feature type="repeat" description="WD" evidence="5">
    <location>
        <begin position="763"/>
        <end position="804"/>
    </location>
</feature>
<feature type="coiled-coil region" evidence="7">
    <location>
        <begin position="459"/>
        <end position="516"/>
    </location>
</feature>
<evidence type="ECO:0000256" key="4">
    <source>
        <dbReference type="ARBA" id="ARBA00022840"/>
    </source>
</evidence>
<feature type="repeat" description="WD" evidence="5">
    <location>
        <begin position="1183"/>
        <end position="1215"/>
    </location>
</feature>
<dbReference type="SMART" id="SM00220">
    <property type="entry name" value="S_TKc"/>
    <property type="match status" value="1"/>
</dbReference>
<dbReference type="Pfam" id="PF00069">
    <property type="entry name" value="Pkinase"/>
    <property type="match status" value="1"/>
</dbReference>
<organism evidence="9 10">
    <name type="scientific">Gemmata algarum</name>
    <dbReference type="NCBI Taxonomy" id="2975278"/>
    <lineage>
        <taxon>Bacteria</taxon>
        <taxon>Pseudomonadati</taxon>
        <taxon>Planctomycetota</taxon>
        <taxon>Planctomycetia</taxon>
        <taxon>Gemmatales</taxon>
        <taxon>Gemmataceae</taxon>
        <taxon>Gemmata</taxon>
    </lineage>
</organism>
<feature type="repeat" description="WD" evidence="5">
    <location>
        <begin position="848"/>
        <end position="889"/>
    </location>
</feature>
<dbReference type="PANTHER" id="PTHR19879:SF9">
    <property type="entry name" value="TRANSCRIPTION INITIATION FACTOR TFIID SUBUNIT 5"/>
    <property type="match status" value="1"/>
</dbReference>
<dbReference type="InterPro" id="IPR000719">
    <property type="entry name" value="Prot_kinase_dom"/>
</dbReference>
<keyword evidence="10" id="KW-1185">Reference proteome</keyword>
<feature type="repeat" description="WD" evidence="5">
    <location>
        <begin position="890"/>
        <end position="922"/>
    </location>
</feature>
<dbReference type="PROSITE" id="PS00678">
    <property type="entry name" value="WD_REPEATS_1"/>
    <property type="match status" value="1"/>
</dbReference>
<dbReference type="InterPro" id="IPR015943">
    <property type="entry name" value="WD40/YVTN_repeat-like_dom_sf"/>
</dbReference>
<dbReference type="Gene3D" id="2.130.10.10">
    <property type="entry name" value="YVTN repeat-like/Quinoprotein amine dehydrogenase"/>
    <property type="match status" value="4"/>
</dbReference>
<reference evidence="10" key="1">
    <citation type="journal article" date="2023" name="Mar. Drugs">
        <title>Gemmata algarum, a Novel Planctomycete Isolated from an Algal Mat, Displays Antimicrobial Activity.</title>
        <authorList>
            <person name="Kumar G."/>
            <person name="Kallscheuer N."/>
            <person name="Kashif M."/>
            <person name="Ahamad S."/>
            <person name="Jagadeeshwari U."/>
            <person name="Pannikurungottu S."/>
            <person name="Haufschild T."/>
            <person name="Kabuu M."/>
            <person name="Sasikala C."/>
            <person name="Jogler C."/>
            <person name="Ramana C."/>
        </authorList>
    </citation>
    <scope>NUCLEOTIDE SEQUENCE [LARGE SCALE GENOMIC DNA]</scope>
    <source>
        <strain evidence="10">JC673</strain>
    </source>
</reference>
<protein>
    <submittedName>
        <fullName evidence="9">Serine/threonine protein kinase</fullName>
    </submittedName>
</protein>
<evidence type="ECO:0000313" key="10">
    <source>
        <dbReference type="Proteomes" id="UP001272242"/>
    </source>
</evidence>
<feature type="binding site" evidence="6">
    <location>
        <position position="150"/>
    </location>
    <ligand>
        <name>ATP</name>
        <dbReference type="ChEBI" id="CHEBI:30616"/>
    </ligand>
</feature>
<accession>A0ABU5F143</accession>
<feature type="repeat" description="WD" evidence="5">
    <location>
        <begin position="689"/>
        <end position="723"/>
    </location>
</feature>
<dbReference type="PROSITE" id="PS00107">
    <property type="entry name" value="PROTEIN_KINASE_ATP"/>
    <property type="match status" value="1"/>
</dbReference>
<name>A0ABU5F143_9BACT</name>
<dbReference type="PROSITE" id="PS50294">
    <property type="entry name" value="WD_REPEATS_REGION"/>
    <property type="match status" value="7"/>
</dbReference>
<evidence type="ECO:0000256" key="1">
    <source>
        <dbReference type="ARBA" id="ARBA00022574"/>
    </source>
</evidence>
<dbReference type="InterPro" id="IPR011009">
    <property type="entry name" value="Kinase-like_dom_sf"/>
</dbReference>
<dbReference type="InterPro" id="IPR020472">
    <property type="entry name" value="WD40_PAC1"/>
</dbReference>
<evidence type="ECO:0000259" key="8">
    <source>
        <dbReference type="PROSITE" id="PS50011"/>
    </source>
</evidence>
<dbReference type="CDD" id="cd00200">
    <property type="entry name" value="WD40"/>
    <property type="match status" value="2"/>
</dbReference>
<evidence type="ECO:0000256" key="7">
    <source>
        <dbReference type="SAM" id="Coils"/>
    </source>
</evidence>
<dbReference type="PROSITE" id="PS50082">
    <property type="entry name" value="WD_REPEATS_2"/>
    <property type="match status" value="9"/>
</dbReference>
<dbReference type="InterPro" id="IPR019775">
    <property type="entry name" value="WD40_repeat_CS"/>
</dbReference>
<evidence type="ECO:0000256" key="5">
    <source>
        <dbReference type="PROSITE-ProRule" id="PRU00221"/>
    </source>
</evidence>
<keyword evidence="3 6" id="KW-0547">Nucleotide-binding</keyword>
<feature type="repeat" description="WD" evidence="5">
    <location>
        <begin position="1225"/>
        <end position="1256"/>
    </location>
</feature>
<dbReference type="InterPro" id="IPR001680">
    <property type="entry name" value="WD40_rpt"/>
</dbReference>
<dbReference type="PANTHER" id="PTHR19879">
    <property type="entry name" value="TRANSCRIPTION INITIATION FACTOR TFIID"/>
    <property type="match status" value="1"/>
</dbReference>
<dbReference type="SMART" id="SM00320">
    <property type="entry name" value="WD40"/>
    <property type="match status" value="11"/>
</dbReference>
<keyword evidence="9" id="KW-0418">Kinase</keyword>
<dbReference type="InterPro" id="IPR008271">
    <property type="entry name" value="Ser/Thr_kinase_AS"/>
</dbReference>
<dbReference type="GO" id="GO:0004674">
    <property type="term" value="F:protein serine/threonine kinase activity"/>
    <property type="evidence" value="ECO:0007669"/>
    <property type="project" value="UniProtKB-KW"/>
</dbReference>
<keyword evidence="7" id="KW-0175">Coiled coil</keyword>
<evidence type="ECO:0000256" key="6">
    <source>
        <dbReference type="PROSITE-ProRule" id="PRU10141"/>
    </source>
</evidence>
<feature type="repeat" description="WD" evidence="5">
    <location>
        <begin position="576"/>
        <end position="608"/>
    </location>
</feature>
<keyword evidence="2" id="KW-0677">Repeat</keyword>
<evidence type="ECO:0000256" key="2">
    <source>
        <dbReference type="ARBA" id="ARBA00022737"/>
    </source>
</evidence>